<evidence type="ECO:0000313" key="2">
    <source>
        <dbReference type="EMBL" id="GBL87323.1"/>
    </source>
</evidence>
<evidence type="ECO:0000256" key="1">
    <source>
        <dbReference type="SAM" id="Phobius"/>
    </source>
</evidence>
<dbReference type="EMBL" id="BGPR01000052">
    <property type="protein sequence ID" value="GBL87323.1"/>
    <property type="molecule type" value="Genomic_DNA"/>
</dbReference>
<keyword evidence="1" id="KW-0472">Membrane</keyword>
<name>A0A4Y2B5K9_ARAVE</name>
<reference evidence="2 3" key="1">
    <citation type="journal article" date="2019" name="Sci. Rep.">
        <title>Orb-weaving spider Araneus ventricosus genome elucidates the spidroin gene catalogue.</title>
        <authorList>
            <person name="Kono N."/>
            <person name="Nakamura H."/>
            <person name="Ohtoshi R."/>
            <person name="Moran D.A.P."/>
            <person name="Shinohara A."/>
            <person name="Yoshida Y."/>
            <person name="Fujiwara M."/>
            <person name="Mori M."/>
            <person name="Tomita M."/>
            <person name="Arakawa K."/>
        </authorList>
    </citation>
    <scope>NUCLEOTIDE SEQUENCE [LARGE SCALE GENOMIC DNA]</scope>
</reference>
<protein>
    <submittedName>
        <fullName evidence="2">Uncharacterized protein</fullName>
    </submittedName>
</protein>
<sequence>MTKQSFSPIFNHTRTYPMQMLSIHIGGLILIHLLSKFCGSAFSAWGSDKRPPSRNRASFLRLSVLGECSSCFELRQSIAMGSIQAESCFEMGPLTTLRFE</sequence>
<feature type="transmembrane region" description="Helical" evidence="1">
    <location>
        <begin position="20"/>
        <end position="46"/>
    </location>
</feature>
<keyword evidence="1" id="KW-1133">Transmembrane helix</keyword>
<evidence type="ECO:0000313" key="3">
    <source>
        <dbReference type="Proteomes" id="UP000499080"/>
    </source>
</evidence>
<dbReference type="AlphaFoldDB" id="A0A4Y2B5K9"/>
<accession>A0A4Y2B5K9</accession>
<organism evidence="2 3">
    <name type="scientific">Araneus ventricosus</name>
    <name type="common">Orbweaver spider</name>
    <name type="synonym">Epeira ventricosa</name>
    <dbReference type="NCBI Taxonomy" id="182803"/>
    <lineage>
        <taxon>Eukaryota</taxon>
        <taxon>Metazoa</taxon>
        <taxon>Ecdysozoa</taxon>
        <taxon>Arthropoda</taxon>
        <taxon>Chelicerata</taxon>
        <taxon>Arachnida</taxon>
        <taxon>Araneae</taxon>
        <taxon>Araneomorphae</taxon>
        <taxon>Entelegynae</taxon>
        <taxon>Araneoidea</taxon>
        <taxon>Araneidae</taxon>
        <taxon>Araneus</taxon>
    </lineage>
</organism>
<keyword evidence="1" id="KW-0812">Transmembrane</keyword>
<dbReference type="Proteomes" id="UP000499080">
    <property type="component" value="Unassembled WGS sequence"/>
</dbReference>
<keyword evidence="3" id="KW-1185">Reference proteome</keyword>
<proteinExistence type="predicted"/>
<gene>
    <name evidence="2" type="ORF">AVEN_270572_1</name>
</gene>
<comment type="caution">
    <text evidence="2">The sequence shown here is derived from an EMBL/GenBank/DDBJ whole genome shotgun (WGS) entry which is preliminary data.</text>
</comment>